<dbReference type="AlphaFoldDB" id="A0A427XJR8"/>
<dbReference type="STRING" id="105984.A0A427XJR8"/>
<proteinExistence type="predicted"/>
<feature type="compositionally biased region" description="Basic and acidic residues" evidence="1">
    <location>
        <begin position="124"/>
        <end position="136"/>
    </location>
</feature>
<evidence type="ECO:0000313" key="3">
    <source>
        <dbReference type="EMBL" id="RSH79042.1"/>
    </source>
</evidence>
<dbReference type="OrthoDB" id="2384350at2759"/>
<feature type="region of interest" description="Disordered" evidence="1">
    <location>
        <begin position="1"/>
        <end position="153"/>
    </location>
</feature>
<evidence type="ECO:0000259" key="2">
    <source>
        <dbReference type="PROSITE" id="PS50172"/>
    </source>
</evidence>
<feature type="compositionally biased region" description="Low complexity" evidence="1">
    <location>
        <begin position="1"/>
        <end position="13"/>
    </location>
</feature>
<dbReference type="InterPro" id="IPR036420">
    <property type="entry name" value="BRCT_dom_sf"/>
</dbReference>
<dbReference type="Proteomes" id="UP000279236">
    <property type="component" value="Unassembled WGS sequence"/>
</dbReference>
<feature type="region of interest" description="Disordered" evidence="1">
    <location>
        <begin position="392"/>
        <end position="438"/>
    </location>
</feature>
<sequence>MSVSVPSPAIPAATTPPPPTGSKRKADDALDARKKARCEDAAPPAIAQTSTDCGTPSAPAVAQRPSTPGMDVDWTSTTPPHSPCRTFVPVTPTSRTIAPLPRTPTAQIAGSRVSVATTTATAHDVSRPHITEDEKPSAVPQPPAPPSVIERFPHNGIPVFSNSLAAQHVTRSPAARPPLLATASPFYQPQRVPALMPSPPRTMPLAHMTIPIIQVTDTNGDCEIMGEEPPVASGVTHELQVATTSADAEMQSTSADAVLHTPGTALAITDNVTPSEDMDIDIDVALEPAPMPQVEIPETILEAAEPGDTPDTKVAPVIPRSAVAGPSRSRPPTILSSLPVRRPSTRPLLHAAPAETLTQAVVTEPILRRKPSYPSSLGSGPLARPTQRVVSNPMRMFNPPPAVDNDPSPTSPRSVSEPVRKPQSTRPRMSLSMSTRHQDTTRNLAGLNDALARLRIPSETRTRRPPSVLMEERPLSASAPARMSNPAARKLGEKNQNTNGGLGDIKDATGTFLKGVVAYVDVYTAEGDDAGSTFADMLRKCGARVLVKRPTEMCTHIIYKGGRSATASFVRKLPAEKRPHVVGIKWVTRCAATRSRLPETEFLVNLDTEDVFQVRRKSMEPKSLVPVKPLVYNVPSGISGGLRAALAPSAAQNQQRYAPKISSPLKKSSYVPYDDENSM</sequence>
<feature type="compositionally biased region" description="Polar residues" evidence="1">
    <location>
        <begin position="422"/>
        <end position="435"/>
    </location>
</feature>
<comment type="caution">
    <text evidence="3">The sequence shown here is derived from an EMBL/GenBank/DDBJ whole genome shotgun (WGS) entry which is preliminary data.</text>
</comment>
<name>A0A427XJR8_9TREE</name>
<gene>
    <name evidence="3" type="ORF">EHS24_001970</name>
</gene>
<reference evidence="3 4" key="1">
    <citation type="submission" date="2018-11" db="EMBL/GenBank/DDBJ databases">
        <title>Genome sequence of Apiotrichum porosum DSM 27194.</title>
        <authorList>
            <person name="Aliyu H."/>
            <person name="Gorte O."/>
            <person name="Ochsenreither K."/>
        </authorList>
    </citation>
    <scope>NUCLEOTIDE SEQUENCE [LARGE SCALE GENOMIC DNA]</scope>
    <source>
        <strain evidence="3 4">DSM 27194</strain>
    </source>
</reference>
<evidence type="ECO:0000256" key="1">
    <source>
        <dbReference type="SAM" id="MobiDB-lite"/>
    </source>
</evidence>
<feature type="compositionally biased region" description="Basic and acidic residues" evidence="1">
    <location>
        <begin position="24"/>
        <end position="40"/>
    </location>
</feature>
<dbReference type="PROSITE" id="PS50172">
    <property type="entry name" value="BRCT"/>
    <property type="match status" value="1"/>
</dbReference>
<accession>A0A427XJR8</accession>
<evidence type="ECO:0000313" key="4">
    <source>
        <dbReference type="Proteomes" id="UP000279236"/>
    </source>
</evidence>
<dbReference type="GeneID" id="39586513"/>
<protein>
    <recommendedName>
        <fullName evidence="2">BRCT domain-containing protein</fullName>
    </recommendedName>
</protein>
<organism evidence="3 4">
    <name type="scientific">Apiotrichum porosum</name>
    <dbReference type="NCBI Taxonomy" id="105984"/>
    <lineage>
        <taxon>Eukaryota</taxon>
        <taxon>Fungi</taxon>
        <taxon>Dikarya</taxon>
        <taxon>Basidiomycota</taxon>
        <taxon>Agaricomycotina</taxon>
        <taxon>Tremellomycetes</taxon>
        <taxon>Trichosporonales</taxon>
        <taxon>Trichosporonaceae</taxon>
        <taxon>Apiotrichum</taxon>
    </lineage>
</organism>
<dbReference type="RefSeq" id="XP_028474189.1">
    <property type="nucleotide sequence ID" value="XM_028617726.1"/>
</dbReference>
<feature type="region of interest" description="Disordered" evidence="1">
    <location>
        <begin position="474"/>
        <end position="502"/>
    </location>
</feature>
<keyword evidence="4" id="KW-1185">Reference proteome</keyword>
<dbReference type="InterPro" id="IPR001357">
    <property type="entry name" value="BRCT_dom"/>
</dbReference>
<dbReference type="Gene3D" id="3.40.50.10190">
    <property type="entry name" value="BRCT domain"/>
    <property type="match status" value="1"/>
</dbReference>
<dbReference type="EMBL" id="RSCE01000011">
    <property type="protein sequence ID" value="RSH79042.1"/>
    <property type="molecule type" value="Genomic_DNA"/>
</dbReference>
<dbReference type="SUPFAM" id="SSF52113">
    <property type="entry name" value="BRCT domain"/>
    <property type="match status" value="1"/>
</dbReference>
<feature type="domain" description="BRCT" evidence="2">
    <location>
        <begin position="508"/>
        <end position="604"/>
    </location>
</feature>
<dbReference type="CDD" id="cd17716">
    <property type="entry name" value="BRCT_microcephalin_rpt1"/>
    <property type="match status" value="1"/>
</dbReference>
<feature type="region of interest" description="Disordered" evidence="1">
    <location>
        <begin position="653"/>
        <end position="679"/>
    </location>
</feature>